<evidence type="ECO:0000313" key="16">
    <source>
        <dbReference type="Proteomes" id="UP000274822"/>
    </source>
</evidence>
<dbReference type="GO" id="GO:0070765">
    <property type="term" value="C:gamma-secretase complex"/>
    <property type="evidence" value="ECO:0007669"/>
    <property type="project" value="TreeGrafter"/>
</dbReference>
<name>A0A433Q7P7_9FUNG</name>
<dbReference type="Gene3D" id="1.10.472.100">
    <property type="entry name" value="Presenilin"/>
    <property type="match status" value="1"/>
</dbReference>
<dbReference type="PANTHER" id="PTHR10202:SF13">
    <property type="entry name" value="PRESENILIN HOMOLOG"/>
    <property type="match status" value="1"/>
</dbReference>
<dbReference type="GO" id="GO:0044351">
    <property type="term" value="P:macropinocytosis"/>
    <property type="evidence" value="ECO:0007669"/>
    <property type="project" value="UniProtKB-ARBA"/>
</dbReference>
<feature type="transmembrane region" description="Helical" evidence="14">
    <location>
        <begin position="262"/>
        <end position="281"/>
    </location>
</feature>
<feature type="transmembrane region" description="Helical" evidence="14">
    <location>
        <begin position="227"/>
        <end position="250"/>
    </location>
</feature>
<evidence type="ECO:0000256" key="2">
    <source>
        <dbReference type="ARBA" id="ARBA00004653"/>
    </source>
</evidence>
<evidence type="ECO:0000256" key="7">
    <source>
        <dbReference type="ARBA" id="ARBA00022976"/>
    </source>
</evidence>
<comment type="caution">
    <text evidence="15">The sequence shown here is derived from an EMBL/GenBank/DDBJ whole genome shotgun (WGS) entry which is preliminary data.</text>
</comment>
<evidence type="ECO:0008006" key="17">
    <source>
        <dbReference type="Google" id="ProtNLM"/>
    </source>
</evidence>
<evidence type="ECO:0000256" key="6">
    <source>
        <dbReference type="ARBA" id="ARBA00022824"/>
    </source>
</evidence>
<comment type="function">
    <text evidence="11">Probable catalytic subunit of the gamma-secretase complex, an endoprotease complex that catalyzes the intramembrane cleavage of integral membrane proteins such as Notch receptors. Requires the other members of the gamma-secretase complex to have a protease activity.</text>
</comment>
<accession>A0A433Q7P7</accession>
<protein>
    <recommendedName>
        <fullName evidence="17">Presenilin-domain-containing protein</fullName>
    </recommendedName>
</protein>
<dbReference type="AlphaFoldDB" id="A0A433Q7P7"/>
<evidence type="ECO:0000256" key="4">
    <source>
        <dbReference type="ARBA" id="ARBA00022692"/>
    </source>
</evidence>
<feature type="compositionally biased region" description="Acidic residues" evidence="13">
    <location>
        <begin position="182"/>
        <end position="197"/>
    </location>
</feature>
<dbReference type="Pfam" id="PF01080">
    <property type="entry name" value="Presenilin"/>
    <property type="match status" value="1"/>
</dbReference>
<dbReference type="EMBL" id="RBNJ01011998">
    <property type="protein sequence ID" value="RUS25800.1"/>
    <property type="molecule type" value="Genomic_DNA"/>
</dbReference>
<dbReference type="FunFam" id="1.10.472.100:FF:000003">
    <property type="entry name" value="Presenilin"/>
    <property type="match status" value="1"/>
</dbReference>
<comment type="subcellular location">
    <subcellularLocation>
        <location evidence="1">Endoplasmic reticulum membrane</location>
        <topology evidence="1">Multi-pass membrane protein</topology>
    </subcellularLocation>
    <subcellularLocation>
        <location evidence="2">Golgi apparatus membrane</location>
        <topology evidence="2">Multi-pass membrane protein</topology>
    </subcellularLocation>
</comment>
<dbReference type="GO" id="GO:0042500">
    <property type="term" value="F:aspartic endopeptidase activity, intramembrane cleaving"/>
    <property type="evidence" value="ECO:0007669"/>
    <property type="project" value="InterPro"/>
</dbReference>
<evidence type="ECO:0000256" key="11">
    <source>
        <dbReference type="ARBA" id="ARBA00053367"/>
    </source>
</evidence>
<evidence type="ECO:0000256" key="13">
    <source>
        <dbReference type="SAM" id="MobiDB-lite"/>
    </source>
</evidence>
<feature type="region of interest" description="Disordered" evidence="13">
    <location>
        <begin position="68"/>
        <end position="101"/>
    </location>
</feature>
<comment type="subunit">
    <text evidence="12">Homodimer. Component of the gamma-secretase complex, a complex composed of a presenilin homodimer, nicastrin, aph1 and pen2.</text>
</comment>
<keyword evidence="7" id="KW-0914">Notch signaling pathway</keyword>
<keyword evidence="8 14" id="KW-1133">Transmembrane helix</keyword>
<dbReference type="InterPro" id="IPR006639">
    <property type="entry name" value="Preselin/SPP"/>
</dbReference>
<dbReference type="InterPro" id="IPR001108">
    <property type="entry name" value="Peptidase_A22A"/>
</dbReference>
<sequence length="291" mass="30903">MMLFGSDLTDLIAVLCPFGPLRILVESSRTQQQEVPALLYSVNAVWFMATPPNYFRLSPSLHHTMTAPHPEFNSFSGSGSGTDTGTGNGTRSRSPSPPTPALTIDTSNTFATAQAQERWAHSNTLPTTDGHGMVVVEADRAAANGFVRLREGSVVSVPMTPRVAAEPSTMGASGVESQGIEGDGDDEEDEEDGSDGELFEERSGLKLGLGDFVFYSVLIARAAMYDWITTICCTIAVLTGLTATIFLLAIAKKALPALPISIAFGMLFYFVAKTMLVPFVGQVGVLGMVGL</sequence>
<evidence type="ECO:0000256" key="12">
    <source>
        <dbReference type="ARBA" id="ARBA00066080"/>
    </source>
</evidence>
<dbReference type="GO" id="GO:0016485">
    <property type="term" value="P:protein processing"/>
    <property type="evidence" value="ECO:0007669"/>
    <property type="project" value="InterPro"/>
</dbReference>
<evidence type="ECO:0000256" key="14">
    <source>
        <dbReference type="SAM" id="Phobius"/>
    </source>
</evidence>
<comment type="similarity">
    <text evidence="3">Belongs to the peptidase A22A family.</text>
</comment>
<evidence type="ECO:0000313" key="15">
    <source>
        <dbReference type="EMBL" id="RUS25800.1"/>
    </source>
</evidence>
<dbReference type="GO" id="GO:0006509">
    <property type="term" value="P:membrane protein ectodomain proteolysis"/>
    <property type="evidence" value="ECO:0007669"/>
    <property type="project" value="TreeGrafter"/>
</dbReference>
<evidence type="ECO:0000256" key="3">
    <source>
        <dbReference type="ARBA" id="ARBA00008604"/>
    </source>
</evidence>
<evidence type="ECO:0000256" key="5">
    <source>
        <dbReference type="ARBA" id="ARBA00022801"/>
    </source>
</evidence>
<organism evidence="15 16">
    <name type="scientific">Jimgerdemannia flammicorona</name>
    <dbReference type="NCBI Taxonomy" id="994334"/>
    <lineage>
        <taxon>Eukaryota</taxon>
        <taxon>Fungi</taxon>
        <taxon>Fungi incertae sedis</taxon>
        <taxon>Mucoromycota</taxon>
        <taxon>Mucoromycotina</taxon>
        <taxon>Endogonomycetes</taxon>
        <taxon>Endogonales</taxon>
        <taxon>Endogonaceae</taxon>
        <taxon>Jimgerdemannia</taxon>
    </lineage>
</organism>
<dbReference type="GO" id="GO:0005789">
    <property type="term" value="C:endoplasmic reticulum membrane"/>
    <property type="evidence" value="ECO:0007669"/>
    <property type="project" value="UniProtKB-SubCell"/>
</dbReference>
<feature type="compositionally biased region" description="Gly residues" evidence="13">
    <location>
        <begin position="78"/>
        <end position="88"/>
    </location>
</feature>
<keyword evidence="6" id="KW-0256">Endoplasmic reticulum</keyword>
<dbReference type="SMART" id="SM00730">
    <property type="entry name" value="PSN"/>
    <property type="match status" value="1"/>
</dbReference>
<evidence type="ECO:0000256" key="9">
    <source>
        <dbReference type="ARBA" id="ARBA00023034"/>
    </source>
</evidence>
<reference evidence="15 16" key="1">
    <citation type="journal article" date="2018" name="New Phytol.">
        <title>Phylogenomics of Endogonaceae and evolution of mycorrhizas within Mucoromycota.</title>
        <authorList>
            <person name="Chang Y."/>
            <person name="Desiro A."/>
            <person name="Na H."/>
            <person name="Sandor L."/>
            <person name="Lipzen A."/>
            <person name="Clum A."/>
            <person name="Barry K."/>
            <person name="Grigoriev I.V."/>
            <person name="Martin F.M."/>
            <person name="Stajich J.E."/>
            <person name="Smith M.E."/>
            <person name="Bonito G."/>
            <person name="Spatafora J.W."/>
        </authorList>
    </citation>
    <scope>NUCLEOTIDE SEQUENCE [LARGE SCALE GENOMIC DNA]</scope>
    <source>
        <strain evidence="15 16">AD002</strain>
    </source>
</reference>
<keyword evidence="4 14" id="KW-0812">Transmembrane</keyword>
<dbReference type="PANTHER" id="PTHR10202">
    <property type="entry name" value="PRESENILIN"/>
    <property type="match status" value="1"/>
</dbReference>
<keyword evidence="5" id="KW-0378">Hydrolase</keyword>
<dbReference type="Proteomes" id="UP000274822">
    <property type="component" value="Unassembled WGS sequence"/>
</dbReference>
<dbReference type="InterPro" id="IPR042524">
    <property type="entry name" value="Presenilin_C"/>
</dbReference>
<keyword evidence="16" id="KW-1185">Reference proteome</keyword>
<proteinExistence type="inferred from homology"/>
<keyword evidence="9" id="KW-0333">Golgi apparatus</keyword>
<dbReference type="GO" id="GO:0055074">
    <property type="term" value="P:calcium ion homeostasis"/>
    <property type="evidence" value="ECO:0007669"/>
    <property type="project" value="TreeGrafter"/>
</dbReference>
<gene>
    <name evidence="15" type="ORF">BC938DRAFT_471631</name>
</gene>
<keyword evidence="10 14" id="KW-0472">Membrane</keyword>
<feature type="region of interest" description="Disordered" evidence="13">
    <location>
        <begin position="165"/>
        <end position="197"/>
    </location>
</feature>
<evidence type="ECO:0000256" key="8">
    <source>
        <dbReference type="ARBA" id="ARBA00022989"/>
    </source>
</evidence>
<dbReference type="GO" id="GO:0000139">
    <property type="term" value="C:Golgi membrane"/>
    <property type="evidence" value="ECO:0007669"/>
    <property type="project" value="UniProtKB-SubCell"/>
</dbReference>
<evidence type="ECO:0000256" key="10">
    <source>
        <dbReference type="ARBA" id="ARBA00023136"/>
    </source>
</evidence>
<evidence type="ECO:0000256" key="1">
    <source>
        <dbReference type="ARBA" id="ARBA00004477"/>
    </source>
</evidence>